<proteinExistence type="predicted"/>
<evidence type="ECO:0000256" key="1">
    <source>
        <dbReference type="SAM" id="Phobius"/>
    </source>
</evidence>
<reference evidence="2" key="2">
    <citation type="submission" date="2023-01" db="EMBL/GenBank/DDBJ databases">
        <authorList>
            <person name="Sun Q."/>
            <person name="Evtushenko L."/>
        </authorList>
    </citation>
    <scope>NUCLEOTIDE SEQUENCE</scope>
    <source>
        <strain evidence="2">VKM Ac-1069</strain>
    </source>
</reference>
<gene>
    <name evidence="2" type="ORF">GCM10017577_26450</name>
</gene>
<dbReference type="RefSeq" id="WP_037049499.1">
    <property type="nucleotide sequence ID" value="NZ_BAAAUZ010000045.1"/>
</dbReference>
<sequence length="117" mass="12791">MKKFGLAHLVALMIVVAVVVTIVKWLLITAAILVVPFGAWFFYDRVSTAKRRTAAERAAANAAERRREVESRAVFDAAGGCGWCGQRSMHLDARGGVMHPAAFHRAEIEETIAATPR</sequence>
<dbReference type="AlphaFoldDB" id="A0A9W6NW41"/>
<protein>
    <submittedName>
        <fullName evidence="2">Uncharacterized protein</fullName>
    </submittedName>
</protein>
<keyword evidence="1" id="KW-0812">Transmembrane</keyword>
<keyword evidence="1" id="KW-0472">Membrane</keyword>
<evidence type="ECO:0000313" key="3">
    <source>
        <dbReference type="Proteomes" id="UP001143463"/>
    </source>
</evidence>
<reference evidence="2" key="1">
    <citation type="journal article" date="2014" name="Int. J. Syst. Evol. Microbiol.">
        <title>Complete genome sequence of Corynebacterium casei LMG S-19264T (=DSM 44701T), isolated from a smear-ripened cheese.</title>
        <authorList>
            <consortium name="US DOE Joint Genome Institute (JGI-PGF)"/>
            <person name="Walter F."/>
            <person name="Albersmeier A."/>
            <person name="Kalinowski J."/>
            <person name="Ruckert C."/>
        </authorList>
    </citation>
    <scope>NUCLEOTIDE SEQUENCE</scope>
    <source>
        <strain evidence="2">VKM Ac-1069</strain>
    </source>
</reference>
<dbReference type="Proteomes" id="UP001143463">
    <property type="component" value="Unassembled WGS sequence"/>
</dbReference>
<keyword evidence="1" id="KW-1133">Transmembrane helix</keyword>
<name>A0A9W6NW41_9PSEU</name>
<organism evidence="2 3">
    <name type="scientific">Pseudonocardia halophobica</name>
    <dbReference type="NCBI Taxonomy" id="29401"/>
    <lineage>
        <taxon>Bacteria</taxon>
        <taxon>Bacillati</taxon>
        <taxon>Actinomycetota</taxon>
        <taxon>Actinomycetes</taxon>
        <taxon>Pseudonocardiales</taxon>
        <taxon>Pseudonocardiaceae</taxon>
        <taxon>Pseudonocardia</taxon>
    </lineage>
</organism>
<feature type="transmembrane region" description="Helical" evidence="1">
    <location>
        <begin position="27"/>
        <end position="43"/>
    </location>
</feature>
<accession>A0A9W6NW41</accession>
<comment type="caution">
    <text evidence="2">The sequence shown here is derived from an EMBL/GenBank/DDBJ whole genome shotgun (WGS) entry which is preliminary data.</text>
</comment>
<evidence type="ECO:0000313" key="2">
    <source>
        <dbReference type="EMBL" id="GLL11504.1"/>
    </source>
</evidence>
<dbReference type="EMBL" id="BSFQ01000009">
    <property type="protein sequence ID" value="GLL11504.1"/>
    <property type="molecule type" value="Genomic_DNA"/>
</dbReference>
<keyword evidence="3" id="KW-1185">Reference proteome</keyword>